<evidence type="ECO:0000256" key="1">
    <source>
        <dbReference type="SAM" id="MobiDB-lite"/>
    </source>
</evidence>
<organism evidence="2 3">
    <name type="scientific">Ramlibacter montanisoli</name>
    <dbReference type="NCBI Taxonomy" id="2732512"/>
    <lineage>
        <taxon>Bacteria</taxon>
        <taxon>Pseudomonadati</taxon>
        <taxon>Pseudomonadota</taxon>
        <taxon>Betaproteobacteria</taxon>
        <taxon>Burkholderiales</taxon>
        <taxon>Comamonadaceae</taxon>
        <taxon>Ramlibacter</taxon>
    </lineage>
</organism>
<proteinExistence type="predicted"/>
<feature type="region of interest" description="Disordered" evidence="1">
    <location>
        <begin position="18"/>
        <end position="38"/>
    </location>
</feature>
<evidence type="ECO:0000313" key="2">
    <source>
        <dbReference type="EMBL" id="NNU41924.1"/>
    </source>
</evidence>
<comment type="caution">
    <text evidence="2">The sequence shown here is derived from an EMBL/GenBank/DDBJ whole genome shotgun (WGS) entry which is preliminary data.</text>
</comment>
<reference evidence="2 3" key="1">
    <citation type="submission" date="2020-05" db="EMBL/GenBank/DDBJ databases">
        <authorList>
            <person name="Khan S.A."/>
            <person name="Jeon C.O."/>
            <person name="Chun B.H."/>
        </authorList>
    </citation>
    <scope>NUCLEOTIDE SEQUENCE [LARGE SCALE GENOMIC DNA]</scope>
    <source>
        <strain evidence="2 3">B156</strain>
    </source>
</reference>
<reference evidence="2 3" key="2">
    <citation type="submission" date="2020-06" db="EMBL/GenBank/DDBJ databases">
        <title>Ramlibacter rhizophilus sp. nov., isolated from rhizosphere soil of national flower Mugunghwa from South Korea.</title>
        <authorList>
            <person name="Zheng-Fei Y."/>
            <person name="Huan T."/>
        </authorList>
    </citation>
    <scope>NUCLEOTIDE SEQUENCE [LARGE SCALE GENOMIC DNA]</scope>
    <source>
        <strain evidence="2 3">B156</strain>
    </source>
</reference>
<sequence length="151" mass="16989">MSQASDKLARSRQAILEHVARRQRKHDPREELPGHAFSDESFGYADEPPLDPGAGWFGHLSHGVKTWWRYHPAHMVVDLATPLMRGYARRKPLQLLGISLAAGAALTFARPWRLISLTTILVALLKSSQLSHLFMAAMSAADYRKDHDRPD</sequence>
<name>A0A849K686_9BURK</name>
<protein>
    <submittedName>
        <fullName evidence="2">Uncharacterized protein</fullName>
    </submittedName>
</protein>
<dbReference type="RefSeq" id="WP_171556340.1">
    <property type="nucleotide sequence ID" value="NZ_JABFCS010000001.1"/>
</dbReference>
<gene>
    <name evidence="2" type="ORF">HK415_00230</name>
</gene>
<dbReference type="Proteomes" id="UP000552954">
    <property type="component" value="Unassembled WGS sequence"/>
</dbReference>
<accession>A0A849K686</accession>
<evidence type="ECO:0000313" key="3">
    <source>
        <dbReference type="Proteomes" id="UP000552954"/>
    </source>
</evidence>
<dbReference type="EMBL" id="JABFCS010000001">
    <property type="protein sequence ID" value="NNU41924.1"/>
    <property type="molecule type" value="Genomic_DNA"/>
</dbReference>
<dbReference type="AlphaFoldDB" id="A0A849K686"/>
<keyword evidence="3" id="KW-1185">Reference proteome</keyword>